<dbReference type="SUPFAM" id="SSF48452">
    <property type="entry name" value="TPR-like"/>
    <property type="match status" value="1"/>
</dbReference>
<comment type="caution">
    <text evidence="4">The sequence shown here is derived from an EMBL/GenBank/DDBJ whole genome shotgun (WGS) entry which is preliminary data.</text>
</comment>
<dbReference type="GO" id="GO:0006620">
    <property type="term" value="P:post-translational protein targeting to endoplasmic reticulum membrane"/>
    <property type="evidence" value="ECO:0007669"/>
    <property type="project" value="TreeGrafter"/>
</dbReference>
<evidence type="ECO:0000313" key="4">
    <source>
        <dbReference type="EMBL" id="KAI3430618.1"/>
    </source>
</evidence>
<accession>A0A9D4YX19</accession>
<dbReference type="Gene3D" id="1.25.10.10">
    <property type="entry name" value="Leucine-rich Repeat Variant"/>
    <property type="match status" value="1"/>
</dbReference>
<dbReference type="GO" id="GO:0060090">
    <property type="term" value="F:molecular adaptor activity"/>
    <property type="evidence" value="ECO:0007669"/>
    <property type="project" value="TreeGrafter"/>
</dbReference>
<dbReference type="SMART" id="SM00028">
    <property type="entry name" value="TPR"/>
    <property type="match status" value="3"/>
</dbReference>
<dbReference type="OrthoDB" id="2335338at2759"/>
<dbReference type="InterPro" id="IPR019734">
    <property type="entry name" value="TPR_rpt"/>
</dbReference>
<organism evidence="4 5">
    <name type="scientific">Chlorella vulgaris</name>
    <name type="common">Green alga</name>
    <dbReference type="NCBI Taxonomy" id="3077"/>
    <lineage>
        <taxon>Eukaryota</taxon>
        <taxon>Viridiplantae</taxon>
        <taxon>Chlorophyta</taxon>
        <taxon>core chlorophytes</taxon>
        <taxon>Trebouxiophyceae</taxon>
        <taxon>Chlorellales</taxon>
        <taxon>Chlorellaceae</taxon>
        <taxon>Chlorella clade</taxon>
        <taxon>Chlorella</taxon>
    </lineage>
</organism>
<protein>
    <submittedName>
        <fullName evidence="4">Uncharacterized protein</fullName>
    </submittedName>
</protein>
<evidence type="ECO:0000256" key="1">
    <source>
        <dbReference type="ARBA" id="ARBA00022737"/>
    </source>
</evidence>
<dbReference type="InterPro" id="IPR016024">
    <property type="entry name" value="ARM-type_fold"/>
</dbReference>
<evidence type="ECO:0000313" key="5">
    <source>
        <dbReference type="Proteomes" id="UP001055712"/>
    </source>
</evidence>
<feature type="compositionally biased region" description="Basic residues" evidence="3">
    <location>
        <begin position="1"/>
        <end position="16"/>
    </location>
</feature>
<dbReference type="AlphaFoldDB" id="A0A9D4YX19"/>
<dbReference type="Gene3D" id="1.25.40.10">
    <property type="entry name" value="Tetratricopeptide repeat domain"/>
    <property type="match status" value="1"/>
</dbReference>
<evidence type="ECO:0000256" key="3">
    <source>
        <dbReference type="SAM" id="MobiDB-lite"/>
    </source>
</evidence>
<dbReference type="InterPro" id="IPR011989">
    <property type="entry name" value="ARM-like"/>
</dbReference>
<gene>
    <name evidence="4" type="ORF">D9Q98_005210</name>
</gene>
<dbReference type="PANTHER" id="PTHR45831:SF2">
    <property type="entry name" value="LD24721P"/>
    <property type="match status" value="1"/>
</dbReference>
<keyword evidence="5" id="KW-1185">Reference proteome</keyword>
<reference evidence="4" key="2">
    <citation type="submission" date="2020-11" db="EMBL/GenBank/DDBJ databases">
        <authorList>
            <person name="Cecchin M."/>
            <person name="Marcolungo L."/>
            <person name="Rossato M."/>
            <person name="Girolomoni L."/>
            <person name="Cosentino E."/>
            <person name="Cuine S."/>
            <person name="Li-Beisson Y."/>
            <person name="Delledonne M."/>
            <person name="Ballottari M."/>
        </authorList>
    </citation>
    <scope>NUCLEOTIDE SEQUENCE</scope>
    <source>
        <strain evidence="4">211/11P</strain>
        <tissue evidence="4">Whole cell</tissue>
    </source>
</reference>
<dbReference type="GO" id="GO:0072380">
    <property type="term" value="C:TRC complex"/>
    <property type="evidence" value="ECO:0007669"/>
    <property type="project" value="TreeGrafter"/>
</dbReference>
<dbReference type="InterPro" id="IPR011990">
    <property type="entry name" value="TPR-like_helical_dom_sf"/>
</dbReference>
<dbReference type="GO" id="GO:0016020">
    <property type="term" value="C:membrane"/>
    <property type="evidence" value="ECO:0007669"/>
    <property type="project" value="TreeGrafter"/>
</dbReference>
<evidence type="ECO:0000256" key="2">
    <source>
        <dbReference type="ARBA" id="ARBA00022803"/>
    </source>
</evidence>
<dbReference type="Proteomes" id="UP001055712">
    <property type="component" value="Unassembled WGS sequence"/>
</dbReference>
<dbReference type="EMBL" id="SIDB01000007">
    <property type="protein sequence ID" value="KAI3430618.1"/>
    <property type="molecule type" value="Genomic_DNA"/>
</dbReference>
<sequence length="265" mass="28915">MSARLPARRPTTRRLRASSGASSTESWERLCLAKRKLDLAVREEDYPTAAAAKAEVDLLLERLPSSKVVLSGLLSKLGEVGDSSERQATIQQLGKLGDAAAVPSLAGCLHDADPSTAEAAEEALWACFMRCPSPELELDMQRGVALMQADQLEQALAVFDGIIAQAPSFAEGYNKRATCLYLMQRYHAAILDCRVTLELQPYHFGAASGMGMCCGYVNDTRGALAAFKQAVAINGRQKPYLMSHIAALQRQQQREEEQRGRQSNE</sequence>
<proteinExistence type="predicted"/>
<dbReference type="SUPFAM" id="SSF48371">
    <property type="entry name" value="ARM repeat"/>
    <property type="match status" value="1"/>
</dbReference>
<feature type="region of interest" description="Disordered" evidence="3">
    <location>
        <begin position="1"/>
        <end position="21"/>
    </location>
</feature>
<keyword evidence="1" id="KW-0677">Repeat</keyword>
<name>A0A9D4YX19_CHLVU</name>
<dbReference type="InterPro" id="IPR047150">
    <property type="entry name" value="SGT"/>
</dbReference>
<reference evidence="4" key="1">
    <citation type="journal article" date="2019" name="Plant J.">
        <title>Chlorella vulgaris genome assembly and annotation reveals the molecular basis for metabolic acclimation to high light conditions.</title>
        <authorList>
            <person name="Cecchin M."/>
            <person name="Marcolungo L."/>
            <person name="Rossato M."/>
            <person name="Girolomoni L."/>
            <person name="Cosentino E."/>
            <person name="Cuine S."/>
            <person name="Li-Beisson Y."/>
            <person name="Delledonne M."/>
            <person name="Ballottari M."/>
        </authorList>
    </citation>
    <scope>NUCLEOTIDE SEQUENCE</scope>
    <source>
        <strain evidence="4">211/11P</strain>
    </source>
</reference>
<dbReference type="PANTHER" id="PTHR45831">
    <property type="entry name" value="LD24721P"/>
    <property type="match status" value="1"/>
</dbReference>
<keyword evidence="2" id="KW-0802">TPR repeat</keyword>